<dbReference type="EnsemblMetazoa" id="ASIC017409-RA">
    <property type="protein sequence ID" value="ASIC017409-PA"/>
    <property type="gene ID" value="ASIC017409"/>
</dbReference>
<gene>
    <name evidence="1" type="ORF">ZHAS_00017409</name>
</gene>
<reference evidence="1 3" key="1">
    <citation type="journal article" date="2014" name="BMC Genomics">
        <title>Genome sequence of Anopheles sinensis provides insight into genetics basis of mosquito competence for malaria parasites.</title>
        <authorList>
            <person name="Zhou D."/>
            <person name="Zhang D."/>
            <person name="Ding G."/>
            <person name="Shi L."/>
            <person name="Hou Q."/>
            <person name="Ye Y."/>
            <person name="Xu Y."/>
            <person name="Zhou H."/>
            <person name="Xiong C."/>
            <person name="Li S."/>
            <person name="Yu J."/>
            <person name="Hong S."/>
            <person name="Yu X."/>
            <person name="Zou P."/>
            <person name="Chen C."/>
            <person name="Chang X."/>
            <person name="Wang W."/>
            <person name="Lv Y."/>
            <person name="Sun Y."/>
            <person name="Ma L."/>
            <person name="Shen B."/>
            <person name="Zhu C."/>
        </authorList>
    </citation>
    <scope>NUCLEOTIDE SEQUENCE [LARGE SCALE GENOMIC DNA]</scope>
</reference>
<protein>
    <submittedName>
        <fullName evidence="1 2">Uncharacterized protein</fullName>
    </submittedName>
</protein>
<evidence type="ECO:0000313" key="3">
    <source>
        <dbReference type="Proteomes" id="UP000030765"/>
    </source>
</evidence>
<dbReference type="EMBL" id="KE525344">
    <property type="protein sequence ID" value="KFB49294.1"/>
    <property type="molecule type" value="Genomic_DNA"/>
</dbReference>
<keyword evidence="3" id="KW-1185">Reference proteome</keyword>
<reference evidence="2" key="2">
    <citation type="submission" date="2020-05" db="UniProtKB">
        <authorList>
            <consortium name="EnsemblMetazoa"/>
        </authorList>
    </citation>
    <scope>IDENTIFICATION</scope>
</reference>
<dbReference type="AlphaFoldDB" id="A0A084WGF0"/>
<evidence type="ECO:0000313" key="1">
    <source>
        <dbReference type="EMBL" id="KFB49294.1"/>
    </source>
</evidence>
<organism evidence="1">
    <name type="scientific">Anopheles sinensis</name>
    <name type="common">Mosquito</name>
    <dbReference type="NCBI Taxonomy" id="74873"/>
    <lineage>
        <taxon>Eukaryota</taxon>
        <taxon>Metazoa</taxon>
        <taxon>Ecdysozoa</taxon>
        <taxon>Arthropoda</taxon>
        <taxon>Hexapoda</taxon>
        <taxon>Insecta</taxon>
        <taxon>Pterygota</taxon>
        <taxon>Neoptera</taxon>
        <taxon>Endopterygota</taxon>
        <taxon>Diptera</taxon>
        <taxon>Nematocera</taxon>
        <taxon>Culicoidea</taxon>
        <taxon>Culicidae</taxon>
        <taxon>Anophelinae</taxon>
        <taxon>Anopheles</taxon>
    </lineage>
</organism>
<evidence type="ECO:0000313" key="2">
    <source>
        <dbReference type="EnsemblMetazoa" id="ASIC017409-PA"/>
    </source>
</evidence>
<dbReference type="VEuPathDB" id="VectorBase:ASIC017409"/>
<name>A0A084WGF0_ANOSI</name>
<dbReference type="Proteomes" id="UP000030765">
    <property type="component" value="Unassembled WGS sequence"/>
</dbReference>
<dbReference type="EMBL" id="ATLV01023555">
    <property type="status" value="NOT_ANNOTATED_CDS"/>
    <property type="molecule type" value="Genomic_DNA"/>
</dbReference>
<proteinExistence type="predicted"/>
<sequence length="63" mass="7201">MGLHSLPEIEIRADLNELFGHHLTRRLALMDLRYNPAGQQRPYRRPAAPPEALVKGDRLIMKG</sequence>
<accession>A0A084WGF0</accession>